<protein>
    <submittedName>
        <fullName evidence="2">Uncharacterized protein</fullName>
    </submittedName>
</protein>
<evidence type="ECO:0000313" key="3">
    <source>
        <dbReference type="Proteomes" id="UP001233271"/>
    </source>
</evidence>
<feature type="compositionally biased region" description="Polar residues" evidence="1">
    <location>
        <begin position="1"/>
        <end position="13"/>
    </location>
</feature>
<dbReference type="EMBL" id="AP028217">
    <property type="protein sequence ID" value="BEI94422.1"/>
    <property type="molecule type" value="Genomic_DNA"/>
</dbReference>
<evidence type="ECO:0000256" key="1">
    <source>
        <dbReference type="SAM" id="MobiDB-lite"/>
    </source>
</evidence>
<accession>A0AA48L9F4</accession>
<evidence type="ECO:0000313" key="2">
    <source>
        <dbReference type="EMBL" id="BEI94422.1"/>
    </source>
</evidence>
<gene>
    <name evidence="2" type="ORF">CcaverHIS019_0608810</name>
</gene>
<proteinExistence type="predicted"/>
<reference evidence="2" key="1">
    <citation type="journal article" date="2023" name="BMC Genomics">
        <title>Chromosome-level genome assemblies of Cutaneotrichosporon spp. (Trichosporonales, Basidiomycota) reveal imbalanced evolution between nucleotide sequences and chromosome synteny.</title>
        <authorList>
            <person name="Kobayashi Y."/>
            <person name="Kayamori A."/>
            <person name="Aoki K."/>
            <person name="Shiwa Y."/>
            <person name="Matsutani M."/>
            <person name="Fujita N."/>
            <person name="Sugita T."/>
            <person name="Iwasaki W."/>
            <person name="Tanaka N."/>
            <person name="Takashima M."/>
        </authorList>
    </citation>
    <scope>NUCLEOTIDE SEQUENCE</scope>
    <source>
        <strain evidence="2">HIS019</strain>
    </source>
</reference>
<dbReference type="AlphaFoldDB" id="A0AA48L9F4"/>
<name>A0AA48L9F4_9TREE</name>
<feature type="region of interest" description="Disordered" evidence="1">
    <location>
        <begin position="1"/>
        <end position="22"/>
    </location>
</feature>
<dbReference type="Proteomes" id="UP001233271">
    <property type="component" value="Chromosome 6"/>
</dbReference>
<sequence>MRKAAFTSQPSTSKRGRSVKSESISVGQQTRISKRFFRIPFLAIGVQFEYGNIHPDNVLRGLVERLSLTSSSSPTFAPAWQAALEGTQFLNRHRLLVALEDDKGAILCQRELAFASMFLLHPSKFDTAPEIALSGWYRAEGLTGITDYGLSNRTRALAMMELKELNKTCIRSLVDELSGASAAIISPAHPKPAPVPQLANLTIIHGKATGFQDKQTSTDAGQILEEMVPNETSYCLYGAVREVTLTKMTLPTIIYVSQVIPCQGIDRTITNKDTGQACTIHVTLTVLYVALGFVSPAEPALFSRGKTFASSWRFSRSPKWTPTGSMR</sequence>
<organism evidence="2 3">
    <name type="scientific">Cutaneotrichosporon cavernicola</name>
    <dbReference type="NCBI Taxonomy" id="279322"/>
    <lineage>
        <taxon>Eukaryota</taxon>
        <taxon>Fungi</taxon>
        <taxon>Dikarya</taxon>
        <taxon>Basidiomycota</taxon>
        <taxon>Agaricomycotina</taxon>
        <taxon>Tremellomycetes</taxon>
        <taxon>Trichosporonales</taxon>
        <taxon>Trichosporonaceae</taxon>
        <taxon>Cutaneotrichosporon</taxon>
    </lineage>
</organism>
<dbReference type="KEGG" id="ccac:CcaHIS019_0608810"/>
<dbReference type="RefSeq" id="XP_060459687.1">
    <property type="nucleotide sequence ID" value="XM_060603388.1"/>
</dbReference>
<keyword evidence="3" id="KW-1185">Reference proteome</keyword>
<dbReference type="GeneID" id="85498292"/>